<accession>A0A446B9C4</accession>
<dbReference type="AlphaFoldDB" id="A0A446B9C4"/>
<protein>
    <submittedName>
        <fullName evidence="3">Bec14fb9-d14d-4b39-9abf-e2732f5aa296</fullName>
    </submittedName>
</protein>
<proteinExistence type="predicted"/>
<evidence type="ECO:0000256" key="1">
    <source>
        <dbReference type="SAM" id="Coils"/>
    </source>
</evidence>
<dbReference type="EMBL" id="OUUZ01000001">
    <property type="protein sequence ID" value="SPQ19047.1"/>
    <property type="molecule type" value="Genomic_DNA"/>
</dbReference>
<evidence type="ECO:0000313" key="4">
    <source>
        <dbReference type="Proteomes" id="UP000289323"/>
    </source>
</evidence>
<evidence type="ECO:0000256" key="2">
    <source>
        <dbReference type="SAM" id="MobiDB-lite"/>
    </source>
</evidence>
<reference evidence="3 4" key="1">
    <citation type="submission" date="2018-04" db="EMBL/GenBank/DDBJ databases">
        <authorList>
            <person name="Huttner S."/>
            <person name="Dainat J."/>
        </authorList>
    </citation>
    <scope>NUCLEOTIDE SEQUENCE [LARGE SCALE GENOMIC DNA]</scope>
</reference>
<feature type="compositionally biased region" description="Low complexity" evidence="2">
    <location>
        <begin position="12"/>
        <end position="23"/>
    </location>
</feature>
<feature type="region of interest" description="Disordered" evidence="2">
    <location>
        <begin position="1"/>
        <end position="25"/>
    </location>
</feature>
<gene>
    <name evidence="3" type="ORF">TT172_LOCUS1466</name>
</gene>
<organism evidence="3 4">
    <name type="scientific">Thermothielavioides terrestris</name>
    <dbReference type="NCBI Taxonomy" id="2587410"/>
    <lineage>
        <taxon>Eukaryota</taxon>
        <taxon>Fungi</taxon>
        <taxon>Dikarya</taxon>
        <taxon>Ascomycota</taxon>
        <taxon>Pezizomycotina</taxon>
        <taxon>Sordariomycetes</taxon>
        <taxon>Sordariomycetidae</taxon>
        <taxon>Sordariales</taxon>
        <taxon>Chaetomiaceae</taxon>
        <taxon>Thermothielavioides</taxon>
    </lineage>
</organism>
<name>A0A446B9C4_9PEZI</name>
<feature type="coiled-coil region" evidence="1">
    <location>
        <begin position="47"/>
        <end position="74"/>
    </location>
</feature>
<evidence type="ECO:0000313" key="3">
    <source>
        <dbReference type="EMBL" id="SPQ19047.1"/>
    </source>
</evidence>
<dbReference type="Proteomes" id="UP000289323">
    <property type="component" value="Unassembled WGS sequence"/>
</dbReference>
<sequence>MAPGEHNPAARSGLPSSSSLPSSVEQLAEDLSLQKAVLDSLLDLPQSASTREDIAAVKAEIANIKRQLAKARSTGNECEDGLHRPGRSTDPRHIDIIDYWAFGPCVFKPGLGFWAKLGNLVAEAFHRELTSRRRFIRFECS</sequence>
<keyword evidence="1" id="KW-0175">Coiled coil</keyword>